<evidence type="ECO:0000256" key="2">
    <source>
        <dbReference type="SAM" id="Phobius"/>
    </source>
</evidence>
<feature type="transmembrane region" description="Helical" evidence="2">
    <location>
        <begin position="212"/>
        <end position="234"/>
    </location>
</feature>
<evidence type="ECO:0000313" key="4">
    <source>
        <dbReference type="Proteomes" id="UP000244729"/>
    </source>
</evidence>
<gene>
    <name evidence="3" type="ORF">DCE93_12625</name>
</gene>
<dbReference type="EMBL" id="CP028913">
    <property type="protein sequence ID" value="AWB96389.1"/>
    <property type="molecule type" value="Genomic_DNA"/>
</dbReference>
<feature type="region of interest" description="Disordered" evidence="1">
    <location>
        <begin position="1"/>
        <end position="22"/>
    </location>
</feature>
<keyword evidence="2" id="KW-0472">Membrane</keyword>
<accession>A0A2S0WYF0</accession>
<keyword evidence="2" id="KW-1133">Transmembrane helix</keyword>
<organism evidence="3 4">
    <name type="scientific">Agromyces badenianii</name>
    <dbReference type="NCBI Taxonomy" id="2080742"/>
    <lineage>
        <taxon>Bacteria</taxon>
        <taxon>Bacillati</taxon>
        <taxon>Actinomycetota</taxon>
        <taxon>Actinomycetes</taxon>
        <taxon>Micrococcales</taxon>
        <taxon>Microbacteriaceae</taxon>
        <taxon>Agromyces</taxon>
    </lineage>
</organism>
<keyword evidence="2" id="KW-0812">Transmembrane</keyword>
<proteinExistence type="predicted"/>
<keyword evidence="4" id="KW-1185">Reference proteome</keyword>
<feature type="transmembrane region" description="Helical" evidence="2">
    <location>
        <begin position="181"/>
        <end position="200"/>
    </location>
</feature>
<feature type="transmembrane region" description="Helical" evidence="2">
    <location>
        <begin position="116"/>
        <end position="138"/>
    </location>
</feature>
<reference evidence="3 4" key="1">
    <citation type="submission" date="2018-04" db="EMBL/GenBank/DDBJ databases">
        <authorList>
            <person name="Li J."/>
        </authorList>
    </citation>
    <scope>NUCLEOTIDE SEQUENCE [LARGE SCALE GENOMIC DNA]</scope>
    <source>
        <strain evidence="4">30A</strain>
    </source>
</reference>
<feature type="transmembrane region" description="Helical" evidence="2">
    <location>
        <begin position="295"/>
        <end position="316"/>
    </location>
</feature>
<feature type="transmembrane region" description="Helical" evidence="2">
    <location>
        <begin position="241"/>
        <end position="265"/>
    </location>
</feature>
<dbReference type="Proteomes" id="UP000244729">
    <property type="component" value="Chromosome"/>
</dbReference>
<dbReference type="AlphaFoldDB" id="A0A2S0WYF0"/>
<feature type="transmembrane region" description="Helical" evidence="2">
    <location>
        <begin position="150"/>
        <end position="174"/>
    </location>
</feature>
<dbReference type="KEGG" id="agm:DCE93_12625"/>
<evidence type="ECO:0000313" key="3">
    <source>
        <dbReference type="EMBL" id="AWB96389.1"/>
    </source>
</evidence>
<evidence type="ECO:0000256" key="1">
    <source>
        <dbReference type="SAM" id="MobiDB-lite"/>
    </source>
</evidence>
<feature type="transmembrane region" description="Helical" evidence="2">
    <location>
        <begin position="37"/>
        <end position="61"/>
    </location>
</feature>
<feature type="transmembrane region" description="Helical" evidence="2">
    <location>
        <begin position="81"/>
        <end position="104"/>
    </location>
</feature>
<feature type="compositionally biased region" description="Polar residues" evidence="1">
    <location>
        <begin position="1"/>
        <end position="11"/>
    </location>
</feature>
<name>A0A2S0WYF0_9MICO</name>
<sequence length="329" mass="34044">MAMSQTNSDVQHSPEHTMTDDPVAVVSPTRQLRTWQLFLIGVGSAALGLLPWLITGMRLPLQNLWASETLPDDMPLVLLPFSQYSLSLIASLVIIGAAIAGLVGRATRAWTHRGGFALLLAGVLLVDAVAIGQTATAVGGGLRDDDWSVLYLWAVVAVAILAVIVGVGVLWLIARAPRAGAVIGFTIAAILSAGWLHALLSPQGPAFAGEPAWLWAAVRWVPAVLVGAAIAWGGIDTVGRIVAAIASLVMLWVGPTLITAVSAAAGTRVLAKYPGEMVDYGVGVFRMALTDPGLVVAPLVMAIVVAAIGLVARTLIGRSAAARREASAA</sequence>
<protein>
    <submittedName>
        <fullName evidence="3">Uncharacterized protein</fullName>
    </submittedName>
</protein>